<protein>
    <submittedName>
        <fullName evidence="2">Uncharacterized protein</fullName>
    </submittedName>
</protein>
<name>A0ABZ2Q5C1_9FLAO</name>
<keyword evidence="3" id="KW-1185">Reference proteome</keyword>
<reference evidence="2 3" key="1">
    <citation type="submission" date="2024-02" db="EMBL/GenBank/DDBJ databases">
        <title>complete genome of Flavobacterium ginsenosidimutans Str. YTB16.</title>
        <authorList>
            <person name="Wang Q."/>
        </authorList>
    </citation>
    <scope>NUCLEOTIDE SEQUENCE [LARGE SCALE GENOMIC DNA]</scope>
    <source>
        <strain evidence="2 3">YTB16</strain>
    </source>
</reference>
<feature type="chain" id="PRO_5045388728" evidence="1">
    <location>
        <begin position="21"/>
        <end position="760"/>
    </location>
</feature>
<dbReference type="RefSeq" id="WP_338839969.1">
    <property type="nucleotide sequence ID" value="NZ_CP147988.1"/>
</dbReference>
<evidence type="ECO:0000313" key="3">
    <source>
        <dbReference type="Proteomes" id="UP001447857"/>
    </source>
</evidence>
<proteinExistence type="predicted"/>
<keyword evidence="1" id="KW-0732">Signal</keyword>
<evidence type="ECO:0000256" key="1">
    <source>
        <dbReference type="SAM" id="SignalP"/>
    </source>
</evidence>
<accession>A0ABZ2Q5C1</accession>
<gene>
    <name evidence="2" type="ORF">V6624_20040</name>
</gene>
<dbReference type="Proteomes" id="UP001447857">
    <property type="component" value="Chromosome"/>
</dbReference>
<feature type="signal peptide" evidence="1">
    <location>
        <begin position="1"/>
        <end position="20"/>
    </location>
</feature>
<dbReference type="EMBL" id="CP147988">
    <property type="protein sequence ID" value="WXK49317.1"/>
    <property type="molecule type" value="Genomic_DNA"/>
</dbReference>
<sequence>MKMKKIVCMLLLIQSGFLMAQTAQTEETFVTVNGKRVKINPNSVNKADNGLTADSSKVQLGGALLKPTKITTTQKNTLTIDGLQVGASTDNILVADTNGVLKWVVRDSIGDNLGNHIATQALNMAGYAINDGGGLWGLEFRKGVNENVNGDYFSSNVAAFGGTYVQVDELPNLLPNDSSELAPNGFNFITQNYNGGILRSTSLTDVIDAAQNQYFMPKINLTNDIVDDAKDDLLLQPQIGQFVFNTNPDMENGNGDGIYYMDGSRKWVAINKGDNLGNHTATQDLDMLDHNINNGGGDWGLQFVKGKTDFDPLTKNYLSSNYAFFGKSFVRIDHLPILKPNDPTESAPNGFEFVTQNHPGNILRRTSIEDVMDAAQNKYFMPKVSLTNNIVNKNEPNFLLEPQDGQFVYNTNPDMKDGKGEGIYYNKRGYWVPVVSEGADNLGDHKATQPLDMGNLPINDGGGNWGLEFKKGLTAFDSNTKDYFNSNLALFQATFVAIEHLPTILPNDPTLLGKPGLLKFVTQTNSGEALRSTELGEIMDFAQNQYFMPKVSLTNDSVYNTTADLLFIPQEGQFVYNTNPDMEDGKGKGIYYNENGSWIPVVKPSSEGTLASAKTVKIGTSTGNAYRVDTSQGLGSSYVLINKKSKVILSGSVVIGAKSNTMGAGYIIVKKNGVELSEIGAKVKYSILNPVSNGIGNINQDASLTSTVSYEVVIDDIEPGYYTFSVDINPTWSAPFTGTSYTPEHYCTGNSYLTYKVYNK</sequence>
<evidence type="ECO:0000313" key="2">
    <source>
        <dbReference type="EMBL" id="WXK49317.1"/>
    </source>
</evidence>
<organism evidence="2 3">
    <name type="scientific">Flavobacterium ginsenosidimutans</name>
    <dbReference type="NCBI Taxonomy" id="687844"/>
    <lineage>
        <taxon>Bacteria</taxon>
        <taxon>Pseudomonadati</taxon>
        <taxon>Bacteroidota</taxon>
        <taxon>Flavobacteriia</taxon>
        <taxon>Flavobacteriales</taxon>
        <taxon>Flavobacteriaceae</taxon>
        <taxon>Flavobacterium</taxon>
    </lineage>
</organism>